<dbReference type="PROSITE" id="PS50808">
    <property type="entry name" value="ZF_BED"/>
    <property type="match status" value="1"/>
</dbReference>
<evidence type="ECO:0000256" key="3">
    <source>
        <dbReference type="ARBA" id="ARBA00022833"/>
    </source>
</evidence>
<organism evidence="8 9">
    <name type="scientific">Crotalaria pallida</name>
    <name type="common">Smooth rattlebox</name>
    <name type="synonym">Crotalaria striata</name>
    <dbReference type="NCBI Taxonomy" id="3830"/>
    <lineage>
        <taxon>Eukaryota</taxon>
        <taxon>Viridiplantae</taxon>
        <taxon>Streptophyta</taxon>
        <taxon>Embryophyta</taxon>
        <taxon>Tracheophyta</taxon>
        <taxon>Spermatophyta</taxon>
        <taxon>Magnoliopsida</taxon>
        <taxon>eudicotyledons</taxon>
        <taxon>Gunneridae</taxon>
        <taxon>Pentapetalae</taxon>
        <taxon>rosids</taxon>
        <taxon>fabids</taxon>
        <taxon>Fabales</taxon>
        <taxon>Fabaceae</taxon>
        <taxon>Papilionoideae</taxon>
        <taxon>50 kb inversion clade</taxon>
        <taxon>genistoids sensu lato</taxon>
        <taxon>core genistoids</taxon>
        <taxon>Crotalarieae</taxon>
        <taxon>Crotalaria</taxon>
    </lineage>
</organism>
<accession>A0AAN9FE40</accession>
<gene>
    <name evidence="8" type="ORF">RIF29_15703</name>
</gene>
<dbReference type="Proteomes" id="UP001372338">
    <property type="component" value="Unassembled WGS sequence"/>
</dbReference>
<feature type="compositionally biased region" description="Low complexity" evidence="6">
    <location>
        <begin position="151"/>
        <end position="165"/>
    </location>
</feature>
<dbReference type="GO" id="GO:0005634">
    <property type="term" value="C:nucleus"/>
    <property type="evidence" value="ECO:0007669"/>
    <property type="project" value="UniProtKB-SubCell"/>
</dbReference>
<keyword evidence="3 5" id="KW-0862">Zinc</keyword>
<evidence type="ECO:0000256" key="4">
    <source>
        <dbReference type="PROSITE-ProRule" id="PRU00027"/>
    </source>
</evidence>
<keyword evidence="2 4" id="KW-0863">Zinc-finger</keyword>
<feature type="compositionally biased region" description="Basic and acidic residues" evidence="6">
    <location>
        <begin position="261"/>
        <end position="270"/>
    </location>
</feature>
<dbReference type="PANTHER" id="PTHR31669:SF292">
    <property type="entry name" value="OS02G0262500 PROTEIN"/>
    <property type="match status" value="1"/>
</dbReference>
<feature type="domain" description="BED-type" evidence="7">
    <location>
        <begin position="174"/>
        <end position="230"/>
    </location>
</feature>
<keyword evidence="9" id="KW-1185">Reference proteome</keyword>
<evidence type="ECO:0000313" key="8">
    <source>
        <dbReference type="EMBL" id="KAK7274607.1"/>
    </source>
</evidence>
<reference evidence="8 9" key="1">
    <citation type="submission" date="2024-01" db="EMBL/GenBank/DDBJ databases">
        <title>The genomes of 5 underutilized Papilionoideae crops provide insights into root nodulation and disease resistanc.</title>
        <authorList>
            <person name="Yuan L."/>
        </authorList>
    </citation>
    <scope>NUCLEOTIDE SEQUENCE [LARGE SCALE GENOMIC DNA]</scope>
    <source>
        <strain evidence="8">ZHUSHIDOU_FW_LH</strain>
        <tissue evidence="8">Leaf</tissue>
    </source>
</reference>
<evidence type="ECO:0000256" key="2">
    <source>
        <dbReference type="ARBA" id="ARBA00022771"/>
    </source>
</evidence>
<comment type="similarity">
    <text evidence="5">Belongs to the FHY3/FAR1 family.</text>
</comment>
<comment type="caution">
    <text evidence="8">The sequence shown here is derived from an EMBL/GenBank/DDBJ whole genome shotgun (WGS) entry which is preliminary data.</text>
</comment>
<proteinExistence type="inferred from homology"/>
<feature type="region of interest" description="Disordered" evidence="6">
    <location>
        <begin position="240"/>
        <end position="270"/>
    </location>
</feature>
<evidence type="ECO:0000259" key="7">
    <source>
        <dbReference type="PROSITE" id="PS50808"/>
    </source>
</evidence>
<evidence type="ECO:0000313" key="9">
    <source>
        <dbReference type="Proteomes" id="UP001372338"/>
    </source>
</evidence>
<dbReference type="GO" id="GO:0003677">
    <property type="term" value="F:DNA binding"/>
    <property type="evidence" value="ECO:0007669"/>
    <property type="project" value="InterPro"/>
</dbReference>
<dbReference type="GO" id="GO:0008270">
    <property type="term" value="F:zinc ion binding"/>
    <property type="evidence" value="ECO:0007669"/>
    <property type="project" value="UniProtKB-UniRule"/>
</dbReference>
<keyword evidence="1 5" id="KW-0479">Metal-binding</keyword>
<evidence type="ECO:0000256" key="6">
    <source>
        <dbReference type="SAM" id="MobiDB-lite"/>
    </source>
</evidence>
<evidence type="ECO:0000256" key="5">
    <source>
        <dbReference type="RuleBase" id="RU367018"/>
    </source>
</evidence>
<dbReference type="InterPro" id="IPR031052">
    <property type="entry name" value="FHY3/FAR1"/>
</dbReference>
<feature type="region of interest" description="Disordered" evidence="6">
    <location>
        <begin position="150"/>
        <end position="181"/>
    </location>
</feature>
<protein>
    <recommendedName>
        <fullName evidence="5">Protein FAR1-RELATED SEQUENCE</fullName>
    </recommendedName>
</protein>
<dbReference type="EMBL" id="JAYWIO010000003">
    <property type="protein sequence ID" value="KAK7274607.1"/>
    <property type="molecule type" value="Genomic_DNA"/>
</dbReference>
<comment type="function">
    <text evidence="5">Putative transcription activator involved in regulating light control of development.</text>
</comment>
<dbReference type="PANTHER" id="PTHR31669">
    <property type="entry name" value="PROTEIN FAR1-RELATED SEQUENCE 10-RELATED"/>
    <property type="match status" value="1"/>
</dbReference>
<dbReference type="AlphaFoldDB" id="A0AAN9FE40"/>
<name>A0AAN9FE40_CROPI</name>
<sequence>MFSDFDVNIFEKRWALLYDGCGLENHEWVKAAYAKKEMWSTAYMKGIFFAGLRTTSRCEAFHAQMRRYLASCHNLCEFVEQFKRCWELMCYNELRAHFRTLDTQPVLLTLYKLLEKSAVNIYTREVFELVQRLLFISAEYKAWSMSQVGESGSRSSTRASTAGTSKGRKNAPGNRTDIGWKHGKDIEGNARKVKCNYCLKVVSGGIYRFKHHLARTREDAEPCPVVSDEVKELMLKVVTEAKEASKKRKKSNDDAMEEEEEIRKIEKREG</sequence>
<comment type="subcellular location">
    <subcellularLocation>
        <location evidence="5">Nucleus</location>
    </subcellularLocation>
</comment>
<dbReference type="Pfam" id="PF02892">
    <property type="entry name" value="zf-BED"/>
    <property type="match status" value="1"/>
</dbReference>
<dbReference type="InterPro" id="IPR003656">
    <property type="entry name" value="Znf_BED"/>
</dbReference>
<evidence type="ECO:0000256" key="1">
    <source>
        <dbReference type="ARBA" id="ARBA00022723"/>
    </source>
</evidence>
<keyword evidence="5" id="KW-0539">Nucleus</keyword>
<dbReference type="GO" id="GO:0006355">
    <property type="term" value="P:regulation of DNA-templated transcription"/>
    <property type="evidence" value="ECO:0007669"/>
    <property type="project" value="UniProtKB-UniRule"/>
</dbReference>